<dbReference type="AlphaFoldDB" id="A0A5B7JSE1"/>
<dbReference type="Proteomes" id="UP000324222">
    <property type="component" value="Unassembled WGS sequence"/>
</dbReference>
<dbReference type="EMBL" id="VSRR010109223">
    <property type="protein sequence ID" value="MPC97266.1"/>
    <property type="molecule type" value="Genomic_DNA"/>
</dbReference>
<comment type="caution">
    <text evidence="1">The sequence shown here is derived from an EMBL/GenBank/DDBJ whole genome shotgun (WGS) entry which is preliminary data.</text>
</comment>
<evidence type="ECO:0000313" key="2">
    <source>
        <dbReference type="Proteomes" id="UP000324222"/>
    </source>
</evidence>
<keyword evidence="2" id="KW-1185">Reference proteome</keyword>
<protein>
    <submittedName>
        <fullName evidence="1">Uncharacterized protein</fullName>
    </submittedName>
</protein>
<gene>
    <name evidence="1" type="ORF">E2C01_092571</name>
</gene>
<organism evidence="1 2">
    <name type="scientific">Portunus trituberculatus</name>
    <name type="common">Swimming crab</name>
    <name type="synonym">Neptunus trituberculatus</name>
    <dbReference type="NCBI Taxonomy" id="210409"/>
    <lineage>
        <taxon>Eukaryota</taxon>
        <taxon>Metazoa</taxon>
        <taxon>Ecdysozoa</taxon>
        <taxon>Arthropoda</taxon>
        <taxon>Crustacea</taxon>
        <taxon>Multicrustacea</taxon>
        <taxon>Malacostraca</taxon>
        <taxon>Eumalacostraca</taxon>
        <taxon>Eucarida</taxon>
        <taxon>Decapoda</taxon>
        <taxon>Pleocyemata</taxon>
        <taxon>Brachyura</taxon>
        <taxon>Eubrachyura</taxon>
        <taxon>Portunoidea</taxon>
        <taxon>Portunidae</taxon>
        <taxon>Portuninae</taxon>
        <taxon>Portunus</taxon>
    </lineage>
</organism>
<evidence type="ECO:0000313" key="1">
    <source>
        <dbReference type="EMBL" id="MPC97266.1"/>
    </source>
</evidence>
<reference evidence="1 2" key="1">
    <citation type="submission" date="2019-05" db="EMBL/GenBank/DDBJ databases">
        <title>Another draft genome of Portunus trituberculatus and its Hox gene families provides insights of decapod evolution.</title>
        <authorList>
            <person name="Jeong J.-H."/>
            <person name="Song I."/>
            <person name="Kim S."/>
            <person name="Choi T."/>
            <person name="Kim D."/>
            <person name="Ryu S."/>
            <person name="Kim W."/>
        </authorList>
    </citation>
    <scope>NUCLEOTIDE SEQUENCE [LARGE SCALE GENOMIC DNA]</scope>
    <source>
        <tissue evidence="1">Muscle</tissue>
    </source>
</reference>
<sequence length="70" mass="8139">MASIGDGKCKDKENDLVERIRIKKKVESLKKRDVTRKELREEERSMAGFKGGTALGRWRHKASSHLRQQM</sequence>
<proteinExistence type="predicted"/>
<accession>A0A5B7JSE1</accession>
<name>A0A5B7JSE1_PORTR</name>